<reference evidence="2" key="2">
    <citation type="submission" date="2014-03" db="EMBL/GenBank/DDBJ databases">
        <authorList>
            <person name="Urmite Genomes"/>
        </authorList>
    </citation>
    <scope>NUCLEOTIDE SEQUENCE</scope>
    <source>
        <strain evidence="2">DSM 44829</strain>
    </source>
</reference>
<dbReference type="eggNOG" id="ENOG502ZB9M">
    <property type="taxonomic scope" value="Bacteria"/>
</dbReference>
<dbReference type="STRING" id="258533.BN977_02887"/>
<feature type="compositionally biased region" description="Low complexity" evidence="1">
    <location>
        <begin position="339"/>
        <end position="367"/>
    </location>
</feature>
<gene>
    <name evidence="2" type="ORF">BN977_02887</name>
</gene>
<sequence>MSPAAPAVAIPTRSEIEAWTTNHLADAATAWRSAAAASQEAFEQHRENICAPGGTTWEGDAKDAALDRVTRDVSVVGIQNDVLLRVADIAENAVTDINAAKRDVLAAIAAAEADDFAVAEGLSVTDNRAYDIDTAAARATAAAEHAEDIRWTAERLVQADNLAGSQLQAKAAELEGIRFDGEGETGGDPTIRMVDNPTEEVEPDDGGYKPHPDYPDHKPNGEWGPKNSGVEGDIEAQKAFDAREKRTGIPVERQKTWVYLTDPETGRTLRREYDGLEPIPGQPGTYTGLEHKLGNKQPTPHQKHFDELVDSGIPARGTLNGLPVEVVDTELIRTPRPGDPTAGAAAGGSAAPGASLSPGTGGIPPAVVGGGEGAPTVPAPAGTPAVPDWGTQLTPQQMIESDDPALRLAGQEIRRRMAEQGIVDPSGTA</sequence>
<protein>
    <submittedName>
        <fullName evidence="2">Transmembrane protein</fullName>
    </submittedName>
</protein>
<reference evidence="2" key="1">
    <citation type="submission" date="2014-03" db="EMBL/GenBank/DDBJ databases">
        <title>Draft Genome Sequence of Mycobacterium cosmeticum DSM 44829.</title>
        <authorList>
            <person name="Croce O."/>
            <person name="Robert C."/>
            <person name="Raoult D."/>
            <person name="Drancourt M."/>
        </authorList>
    </citation>
    <scope>NUCLEOTIDE SEQUENCE [LARGE SCALE GENOMIC DNA]</scope>
    <source>
        <strain evidence="2">DSM 44829</strain>
    </source>
</reference>
<keyword evidence="2" id="KW-0472">Membrane</keyword>
<keyword evidence="2" id="KW-0812">Transmembrane</keyword>
<evidence type="ECO:0000256" key="1">
    <source>
        <dbReference type="SAM" id="MobiDB-lite"/>
    </source>
</evidence>
<evidence type="ECO:0000313" key="2">
    <source>
        <dbReference type="EMBL" id="CDO08068.1"/>
    </source>
</evidence>
<comment type="caution">
    <text evidence="2">The sequence shown here is derived from an EMBL/GenBank/DDBJ whole genome shotgun (WGS) entry which is preliminary data.</text>
</comment>
<name>W9ARI2_MYCCO</name>
<dbReference type="AlphaFoldDB" id="W9ARI2"/>
<feature type="region of interest" description="Disordered" evidence="1">
    <location>
        <begin position="333"/>
        <end position="429"/>
    </location>
</feature>
<feature type="compositionally biased region" description="Low complexity" evidence="1">
    <location>
        <begin position="374"/>
        <end position="387"/>
    </location>
</feature>
<dbReference type="Proteomes" id="UP000028870">
    <property type="component" value="Unassembled WGS sequence"/>
</dbReference>
<proteinExistence type="predicted"/>
<feature type="region of interest" description="Disordered" evidence="1">
    <location>
        <begin position="178"/>
        <end position="230"/>
    </location>
</feature>
<organism evidence="2 3">
    <name type="scientific">Mycolicibacterium cosmeticum</name>
    <dbReference type="NCBI Taxonomy" id="258533"/>
    <lineage>
        <taxon>Bacteria</taxon>
        <taxon>Bacillati</taxon>
        <taxon>Actinomycetota</taxon>
        <taxon>Actinomycetes</taxon>
        <taxon>Mycobacteriales</taxon>
        <taxon>Mycobacteriaceae</taxon>
        <taxon>Mycolicibacterium</taxon>
    </lineage>
</organism>
<feature type="compositionally biased region" description="Basic and acidic residues" evidence="1">
    <location>
        <begin position="206"/>
        <end position="220"/>
    </location>
</feature>
<keyword evidence="3" id="KW-1185">Reference proteome</keyword>
<accession>W9ARI2</accession>
<dbReference type="RefSeq" id="WP_191262618.1">
    <property type="nucleotide sequence ID" value="NZ_CCBB010000001.1"/>
</dbReference>
<evidence type="ECO:0000313" key="3">
    <source>
        <dbReference type="Proteomes" id="UP000028870"/>
    </source>
</evidence>
<dbReference type="EMBL" id="CCBB010000001">
    <property type="protein sequence ID" value="CDO08068.1"/>
    <property type="molecule type" value="Genomic_DNA"/>
</dbReference>